<dbReference type="OrthoDB" id="10516769at2759"/>
<dbReference type="GeneID" id="37037214"/>
<dbReference type="AlphaFoldDB" id="A0A316VNQ7"/>
<reference evidence="1 2" key="1">
    <citation type="journal article" date="2018" name="Mol. Biol. Evol.">
        <title>Broad Genomic Sampling Reveals a Smut Pathogenic Ancestry of the Fungal Clade Ustilaginomycotina.</title>
        <authorList>
            <person name="Kijpornyongpan T."/>
            <person name="Mondo S.J."/>
            <person name="Barry K."/>
            <person name="Sandor L."/>
            <person name="Lee J."/>
            <person name="Lipzen A."/>
            <person name="Pangilinan J."/>
            <person name="LaButti K."/>
            <person name="Hainaut M."/>
            <person name="Henrissat B."/>
            <person name="Grigoriev I.V."/>
            <person name="Spatafora J.W."/>
            <person name="Aime M.C."/>
        </authorList>
    </citation>
    <scope>NUCLEOTIDE SEQUENCE [LARGE SCALE GENOMIC DNA]</scope>
    <source>
        <strain evidence="1 2">MCA 4658</strain>
    </source>
</reference>
<accession>A0A316VNQ7</accession>
<proteinExistence type="predicted"/>
<evidence type="ECO:0000313" key="1">
    <source>
        <dbReference type="EMBL" id="PWN38698.1"/>
    </source>
</evidence>
<evidence type="ECO:0000313" key="2">
    <source>
        <dbReference type="Proteomes" id="UP000245783"/>
    </source>
</evidence>
<dbReference type="RefSeq" id="XP_025365858.1">
    <property type="nucleotide sequence ID" value="XM_025515344.1"/>
</dbReference>
<name>A0A316VNQ7_9BASI</name>
<sequence>MPGCFGVLTLPVPSALINVVEFASREALDIKDRSVTEHSHPSSIRLVTSILFNRRHNARSFQRVNVTFVKALIEAAKSDPAQYRAVKDLISDDAFWHLVDRQSAPGPEISWLKSSAGSCTADLEAALEHIKVIFKVNVTFVKALIEAVKSDPAKHRGVKDLIPDDTFWHLVDGHGAPGPEISWLESSAGSCTTNLEAAVDHIKHRGVKDLIPDDTFWHLVDGHGAPGPEIVQLESSTGFCTADLEAALKHIKNATKIWAKMDPSSKVLDFHKTIKNCQAIATLAKELEDVLMQVNAIISEHDVPATCSHLAAELSMEEAKALLEKVKSMESVQKTRTGNANNARVCSWLCGLGWHKLDKAEALLDKFAMVDEDVDGEFELKEGYKFMELLDNSHECDFYTQRVWESSLSRLSTHAPWGLWAELKLLSQESEYLTTTRSLWIVASSIIRLQPTPEGSQPLKQGCYVPRASFRPQQRR</sequence>
<protein>
    <submittedName>
        <fullName evidence="1">Uncharacterized protein</fullName>
    </submittedName>
</protein>
<dbReference type="EMBL" id="KZ819559">
    <property type="protein sequence ID" value="PWN38698.1"/>
    <property type="molecule type" value="Genomic_DNA"/>
</dbReference>
<dbReference type="Proteomes" id="UP000245783">
    <property type="component" value="Unassembled WGS sequence"/>
</dbReference>
<dbReference type="InParanoid" id="A0A316VNQ7"/>
<gene>
    <name evidence="1" type="ORF">IE81DRAFT_332855</name>
</gene>
<keyword evidence="2" id="KW-1185">Reference proteome</keyword>
<organism evidence="1 2">
    <name type="scientific">Ceraceosorus guamensis</name>
    <dbReference type="NCBI Taxonomy" id="1522189"/>
    <lineage>
        <taxon>Eukaryota</taxon>
        <taxon>Fungi</taxon>
        <taxon>Dikarya</taxon>
        <taxon>Basidiomycota</taxon>
        <taxon>Ustilaginomycotina</taxon>
        <taxon>Exobasidiomycetes</taxon>
        <taxon>Ceraceosorales</taxon>
        <taxon>Ceraceosoraceae</taxon>
        <taxon>Ceraceosorus</taxon>
    </lineage>
</organism>